<keyword evidence="2" id="KW-0732">Signal</keyword>
<evidence type="ECO:0000256" key="1">
    <source>
        <dbReference type="ARBA" id="ARBA00006987"/>
    </source>
</evidence>
<dbReference type="Pfam" id="PF03401">
    <property type="entry name" value="TctC"/>
    <property type="match status" value="1"/>
</dbReference>
<evidence type="ECO:0000256" key="2">
    <source>
        <dbReference type="SAM" id="SignalP"/>
    </source>
</evidence>
<dbReference type="PIRSF" id="PIRSF017082">
    <property type="entry name" value="YflP"/>
    <property type="match status" value="1"/>
</dbReference>
<gene>
    <name evidence="3" type="ORF">ABIE13_003868</name>
</gene>
<dbReference type="EMBL" id="JBEPSH010000007">
    <property type="protein sequence ID" value="MET4578752.1"/>
    <property type="molecule type" value="Genomic_DNA"/>
</dbReference>
<evidence type="ECO:0000313" key="4">
    <source>
        <dbReference type="Proteomes" id="UP001549320"/>
    </source>
</evidence>
<dbReference type="InterPro" id="IPR042100">
    <property type="entry name" value="Bug_dom1"/>
</dbReference>
<reference evidence="3 4" key="1">
    <citation type="submission" date="2024-06" db="EMBL/GenBank/DDBJ databases">
        <title>Sorghum-associated microbial communities from plants grown in Nebraska, USA.</title>
        <authorList>
            <person name="Schachtman D."/>
        </authorList>
    </citation>
    <scope>NUCLEOTIDE SEQUENCE [LARGE SCALE GENOMIC DNA]</scope>
    <source>
        <strain evidence="3 4">2709</strain>
    </source>
</reference>
<feature type="chain" id="PRO_5045295757" evidence="2">
    <location>
        <begin position="25"/>
        <end position="325"/>
    </location>
</feature>
<keyword evidence="3" id="KW-0675">Receptor</keyword>
<proteinExistence type="inferred from homology"/>
<evidence type="ECO:0000313" key="3">
    <source>
        <dbReference type="EMBL" id="MET4578752.1"/>
    </source>
</evidence>
<dbReference type="SUPFAM" id="SSF53850">
    <property type="entry name" value="Periplasmic binding protein-like II"/>
    <property type="match status" value="1"/>
</dbReference>
<dbReference type="PANTHER" id="PTHR42928">
    <property type="entry name" value="TRICARBOXYLATE-BINDING PROTEIN"/>
    <property type="match status" value="1"/>
</dbReference>
<name>A0ABV2QCU3_9BURK</name>
<keyword evidence="4" id="KW-1185">Reference proteome</keyword>
<dbReference type="RefSeq" id="WP_354446240.1">
    <property type="nucleotide sequence ID" value="NZ_JBEPSH010000007.1"/>
</dbReference>
<protein>
    <submittedName>
        <fullName evidence="3">Tripartite-type tricarboxylate transporter receptor subunit TctC</fullName>
    </submittedName>
</protein>
<dbReference type="CDD" id="cd07012">
    <property type="entry name" value="PBP2_Bug_TTT"/>
    <property type="match status" value="1"/>
</dbReference>
<comment type="similarity">
    <text evidence="1">Belongs to the UPF0065 (bug) family.</text>
</comment>
<dbReference type="PANTHER" id="PTHR42928:SF5">
    <property type="entry name" value="BLR1237 PROTEIN"/>
    <property type="match status" value="1"/>
</dbReference>
<sequence>MPRFNRRTFGALTASLLASPQLLAQAKWPVKPPKLVVGFAAGGGSDFVARALAQEIQSPLGQAMIIENRPGAGGIIAAQQAASAEPDGYTLLLGSAATFVINPVLMPNLPYDPQKDFLPVGGVARFAYLLLGRPGLPFKTVSELIAFARQQPGKLTIGSAGNGSNTHLAAAAFQRAAGIQFRHIPYKGTSPALTDLRSGTIDLLFDSVPTVLGQVRSGALSALASSGKSREPLFPEIPTIAESGVPSFSASNWFAVFAPAKTPPAAVATLNAAIQRALSSEKLKAQFASSGNIALPGSSADLAQLVEEERNAYSKLIKESGIKIE</sequence>
<organism evidence="3 4">
    <name type="scientific">Ottowia thiooxydans</name>
    <dbReference type="NCBI Taxonomy" id="219182"/>
    <lineage>
        <taxon>Bacteria</taxon>
        <taxon>Pseudomonadati</taxon>
        <taxon>Pseudomonadota</taxon>
        <taxon>Betaproteobacteria</taxon>
        <taxon>Burkholderiales</taxon>
        <taxon>Comamonadaceae</taxon>
        <taxon>Ottowia</taxon>
    </lineage>
</organism>
<feature type="signal peptide" evidence="2">
    <location>
        <begin position="1"/>
        <end position="24"/>
    </location>
</feature>
<comment type="caution">
    <text evidence="3">The sequence shown here is derived from an EMBL/GenBank/DDBJ whole genome shotgun (WGS) entry which is preliminary data.</text>
</comment>
<accession>A0ABV2QCU3</accession>
<dbReference type="Gene3D" id="3.40.190.10">
    <property type="entry name" value="Periplasmic binding protein-like II"/>
    <property type="match status" value="1"/>
</dbReference>
<dbReference type="InterPro" id="IPR005064">
    <property type="entry name" value="BUG"/>
</dbReference>
<dbReference type="Proteomes" id="UP001549320">
    <property type="component" value="Unassembled WGS sequence"/>
</dbReference>
<dbReference type="Gene3D" id="3.40.190.150">
    <property type="entry name" value="Bordetella uptake gene, domain 1"/>
    <property type="match status" value="1"/>
</dbReference>